<dbReference type="Proteomes" id="UP000034883">
    <property type="component" value="Chromosome"/>
</dbReference>
<keyword evidence="2" id="KW-1185">Reference proteome</keyword>
<dbReference type="KEGG" id="samy:DB32_000030"/>
<gene>
    <name evidence="1" type="ORF">DB32_000030</name>
</gene>
<evidence type="ECO:0000313" key="1">
    <source>
        <dbReference type="EMBL" id="AKF02882.1"/>
    </source>
</evidence>
<accession>A0A0F6YEV9</accession>
<dbReference type="STRING" id="927083.DB32_000030"/>
<dbReference type="EMBL" id="CP011125">
    <property type="protein sequence ID" value="AKF02882.1"/>
    <property type="molecule type" value="Genomic_DNA"/>
</dbReference>
<evidence type="ECO:0000313" key="2">
    <source>
        <dbReference type="Proteomes" id="UP000034883"/>
    </source>
</evidence>
<name>A0A0F6YEV9_9BACT</name>
<sequence length="538" mass="56652">MVLTSMLGACTCDEPAVAPRPELDRSPAPMPEGWRYELAIGGDATLARIREVLPESHLRALFPSRIVDLADQIVGTTTAQRAVIADDSPLRCIALGETTQVACALRIRADAALESTPGASRGASWIESGERAAAVAGDVLVIAHDRATLEQALPWLAFTAMPAEPPHGVRLRAAEHVAATLRRELDAFVADHAREARERVTAERGAHADAPVLGEPEAVIAGIEAALAERIALLPDVGAVTLELDADASGIVIDARAEVRPETPLARRIAGAGSAPVRGLRELPEGTVLAWASVEDEASREGASAAISERLAQIGGARIDARARTTVDTALAAWADVRGDATVAAVGLDTEGAWGAIATRSPHVPPIVPFRDALAIDWADATLAMPLGCERIEPRDTDFDDAVTLCDTAHLARGAHDGASSLVIAQGTLEGTRERARSLAERIATERPGIGASPDVERVMGARDPEGTFFVGYLVPSAIPSLVARLAPSLRQRPPAARRGAAWVVRAVREDGEVRVEARAPRDAIVDLLALVDPRAQE</sequence>
<organism evidence="1 2">
    <name type="scientific">Sandaracinus amylolyticus</name>
    <dbReference type="NCBI Taxonomy" id="927083"/>
    <lineage>
        <taxon>Bacteria</taxon>
        <taxon>Pseudomonadati</taxon>
        <taxon>Myxococcota</taxon>
        <taxon>Polyangia</taxon>
        <taxon>Polyangiales</taxon>
        <taxon>Sandaracinaceae</taxon>
        <taxon>Sandaracinus</taxon>
    </lineage>
</organism>
<protein>
    <submittedName>
        <fullName evidence="1">Uncharacterized protein</fullName>
    </submittedName>
</protein>
<dbReference type="AlphaFoldDB" id="A0A0F6YEV9"/>
<proteinExistence type="predicted"/>
<reference evidence="1 2" key="1">
    <citation type="submission" date="2015-03" db="EMBL/GenBank/DDBJ databases">
        <title>Genome assembly of Sandaracinus amylolyticus DSM 53668.</title>
        <authorList>
            <person name="Sharma G."/>
            <person name="Subramanian S."/>
        </authorList>
    </citation>
    <scope>NUCLEOTIDE SEQUENCE [LARGE SCALE GENOMIC DNA]</scope>
    <source>
        <strain evidence="1 2">DSM 53668</strain>
    </source>
</reference>